<evidence type="ECO:0000256" key="7">
    <source>
        <dbReference type="ARBA" id="ARBA00032345"/>
    </source>
</evidence>
<dbReference type="InterPro" id="IPR031166">
    <property type="entry name" value="G_ENGA"/>
</dbReference>
<dbReference type="CDD" id="cd01895">
    <property type="entry name" value="EngA2"/>
    <property type="match status" value="1"/>
</dbReference>
<evidence type="ECO:0000313" key="9">
    <source>
        <dbReference type="EMBL" id="CAB4583071.1"/>
    </source>
</evidence>
<dbReference type="FunFam" id="3.40.50.300:FF:000057">
    <property type="entry name" value="GTPase Der"/>
    <property type="match status" value="1"/>
</dbReference>
<dbReference type="NCBIfam" id="NF002828">
    <property type="entry name" value="PRK03003.1"/>
    <property type="match status" value="1"/>
</dbReference>
<dbReference type="GO" id="GO:0005525">
    <property type="term" value="F:GTP binding"/>
    <property type="evidence" value="ECO:0007669"/>
    <property type="project" value="UniProtKB-KW"/>
</dbReference>
<evidence type="ECO:0000256" key="4">
    <source>
        <dbReference type="ARBA" id="ARBA00022737"/>
    </source>
</evidence>
<dbReference type="InterPro" id="IPR032859">
    <property type="entry name" value="KH_dom-like"/>
</dbReference>
<dbReference type="AlphaFoldDB" id="A0A6J6F2Q7"/>
<dbReference type="PANTHER" id="PTHR43834:SF6">
    <property type="entry name" value="GTPASE DER"/>
    <property type="match status" value="1"/>
</dbReference>
<accession>A0A6J6F2Q7</accession>
<keyword evidence="5" id="KW-0547">Nucleotide-binding</keyword>
<dbReference type="PANTHER" id="PTHR43834">
    <property type="entry name" value="GTPASE DER"/>
    <property type="match status" value="1"/>
</dbReference>
<dbReference type="GO" id="GO:0043022">
    <property type="term" value="F:ribosome binding"/>
    <property type="evidence" value="ECO:0007669"/>
    <property type="project" value="TreeGrafter"/>
</dbReference>
<sequence length="473" mass="52939">MNLADSIDLLMSEISQSSDFASELEDDQVEIGNLQFLDEWLPVVAILGRPNVGKSTLVNRIIGQRSAVTEDTPGVTRDRVSYQAEWNGRNFIVVDTGGWDSKATGLYEQVARQAEFAITQADLCLLVIDASVGATDDDLLLIRKLRESKIPILLIANKVDSPKDESDASSLWNLGLGEPFLVSALHGRNAGDLLDLIVKNLPTEPQRFKTHLGSNAVAILGRPNVGKSSLLNHLTGQSRAVVSDIAGTTVDPIDEHVRIGDTDWVFIDTAGIRKKFKQDSGHEYYAVLRTQGVIDRADVVIVLIDATEELSDQDRRIINLADEAGKGILICFNKWDLVDEDRRISLDREIDRDLQQQRWIPRINISATSGRSVLKIAPALEMILANWRRRIPTSELNKLIKEFVMENPHPLRGGRQAKILFATQVATSPPTFALFASRQLDDGYVRFLERRLRENFEFAGTPLRFKQRIRNEK</sequence>
<feature type="domain" description="EngA-type G" evidence="8">
    <location>
        <begin position="215"/>
        <end position="388"/>
    </location>
</feature>
<dbReference type="GO" id="GO:0042254">
    <property type="term" value="P:ribosome biogenesis"/>
    <property type="evidence" value="ECO:0007669"/>
    <property type="project" value="UniProtKB-KW"/>
</dbReference>
<dbReference type="HAMAP" id="MF_00195">
    <property type="entry name" value="GTPase_Der"/>
    <property type="match status" value="1"/>
</dbReference>
<evidence type="ECO:0000259" key="8">
    <source>
        <dbReference type="PROSITE" id="PS51712"/>
    </source>
</evidence>
<dbReference type="SUPFAM" id="SSF52540">
    <property type="entry name" value="P-loop containing nucleoside triphosphate hydrolases"/>
    <property type="match status" value="2"/>
</dbReference>
<evidence type="ECO:0000256" key="5">
    <source>
        <dbReference type="ARBA" id="ARBA00022741"/>
    </source>
</evidence>
<dbReference type="PRINTS" id="PR00326">
    <property type="entry name" value="GTP1OBG"/>
</dbReference>
<keyword evidence="4" id="KW-0677">Repeat</keyword>
<gene>
    <name evidence="9" type="ORF">UFOPK1726_01050</name>
</gene>
<dbReference type="EMBL" id="CAEZTT010000141">
    <property type="protein sequence ID" value="CAB4583071.1"/>
    <property type="molecule type" value="Genomic_DNA"/>
</dbReference>
<evidence type="ECO:0000256" key="1">
    <source>
        <dbReference type="ARBA" id="ARBA00008279"/>
    </source>
</evidence>
<evidence type="ECO:0000256" key="6">
    <source>
        <dbReference type="ARBA" id="ARBA00023134"/>
    </source>
</evidence>
<dbReference type="InterPro" id="IPR006073">
    <property type="entry name" value="GTP-bd"/>
</dbReference>
<dbReference type="Pfam" id="PF01926">
    <property type="entry name" value="MMR_HSR1"/>
    <property type="match status" value="2"/>
</dbReference>
<dbReference type="InterPro" id="IPR015946">
    <property type="entry name" value="KH_dom-like_a/b"/>
</dbReference>
<organism evidence="9">
    <name type="scientific">freshwater metagenome</name>
    <dbReference type="NCBI Taxonomy" id="449393"/>
    <lineage>
        <taxon>unclassified sequences</taxon>
        <taxon>metagenomes</taxon>
        <taxon>ecological metagenomes</taxon>
    </lineage>
</organism>
<dbReference type="FunFam" id="3.30.300.20:FF:000004">
    <property type="entry name" value="GTPase Der"/>
    <property type="match status" value="1"/>
</dbReference>
<reference evidence="9" key="1">
    <citation type="submission" date="2020-05" db="EMBL/GenBank/DDBJ databases">
        <authorList>
            <person name="Chiriac C."/>
            <person name="Salcher M."/>
            <person name="Ghai R."/>
            <person name="Kavagutti S V."/>
        </authorList>
    </citation>
    <scope>NUCLEOTIDE SEQUENCE</scope>
</reference>
<dbReference type="PROSITE" id="PS51712">
    <property type="entry name" value="G_ENGA"/>
    <property type="match status" value="2"/>
</dbReference>
<dbReference type="InterPro" id="IPR016484">
    <property type="entry name" value="GTPase_Der"/>
</dbReference>
<dbReference type="InterPro" id="IPR003593">
    <property type="entry name" value="AAA+_ATPase"/>
</dbReference>
<keyword evidence="3" id="KW-0690">Ribosome biogenesis</keyword>
<dbReference type="NCBIfam" id="TIGR00231">
    <property type="entry name" value="small_GTP"/>
    <property type="match status" value="2"/>
</dbReference>
<dbReference type="NCBIfam" id="TIGR03594">
    <property type="entry name" value="GTPase_EngA"/>
    <property type="match status" value="1"/>
</dbReference>
<dbReference type="PIRSF" id="PIRSF006485">
    <property type="entry name" value="GTP-binding_EngA"/>
    <property type="match status" value="1"/>
</dbReference>
<dbReference type="SMART" id="SM00382">
    <property type="entry name" value="AAA"/>
    <property type="match status" value="2"/>
</dbReference>
<feature type="domain" description="EngA-type G" evidence="8">
    <location>
        <begin position="42"/>
        <end position="205"/>
    </location>
</feature>
<comment type="similarity">
    <text evidence="1">Belongs to the TRAFAC class TrmE-Era-EngA-EngB-Septin-like GTPase superfamily. EngA (Der) GTPase family.</text>
</comment>
<evidence type="ECO:0000256" key="3">
    <source>
        <dbReference type="ARBA" id="ARBA00022517"/>
    </source>
</evidence>
<evidence type="ECO:0000256" key="2">
    <source>
        <dbReference type="ARBA" id="ARBA00020953"/>
    </source>
</evidence>
<proteinExistence type="inferred from homology"/>
<dbReference type="InterPro" id="IPR027417">
    <property type="entry name" value="P-loop_NTPase"/>
</dbReference>
<protein>
    <recommendedName>
        <fullName evidence="2">GTPase Der</fullName>
    </recommendedName>
    <alternativeName>
        <fullName evidence="7">GTP-binding protein EngA</fullName>
    </alternativeName>
</protein>
<dbReference type="InterPro" id="IPR005225">
    <property type="entry name" value="Small_GTP-bd"/>
</dbReference>
<dbReference type="CDD" id="cd01894">
    <property type="entry name" value="EngA1"/>
    <property type="match status" value="1"/>
</dbReference>
<name>A0A6J6F2Q7_9ZZZZ</name>
<dbReference type="Gene3D" id="3.40.50.300">
    <property type="entry name" value="P-loop containing nucleotide triphosphate hydrolases"/>
    <property type="match status" value="2"/>
</dbReference>
<dbReference type="Gene3D" id="3.30.300.20">
    <property type="match status" value="1"/>
</dbReference>
<dbReference type="Pfam" id="PF14714">
    <property type="entry name" value="KH_dom-like"/>
    <property type="match status" value="1"/>
</dbReference>
<keyword evidence="6" id="KW-0342">GTP-binding</keyword>